<dbReference type="InterPro" id="IPR052338">
    <property type="entry name" value="Transposase_5"/>
</dbReference>
<dbReference type="AlphaFoldDB" id="A0A8B6DW26"/>
<dbReference type="InterPro" id="IPR038717">
    <property type="entry name" value="Tc1-like_DDE_dom"/>
</dbReference>
<protein>
    <recommendedName>
        <fullName evidence="2">Tc1-like transposase DDE domain-containing protein</fullName>
    </recommendedName>
</protein>
<evidence type="ECO:0000256" key="1">
    <source>
        <dbReference type="SAM" id="MobiDB-lite"/>
    </source>
</evidence>
<dbReference type="Proteomes" id="UP000596742">
    <property type="component" value="Unassembled WGS sequence"/>
</dbReference>
<organism evidence="3 4">
    <name type="scientific">Mytilus galloprovincialis</name>
    <name type="common">Mediterranean mussel</name>
    <dbReference type="NCBI Taxonomy" id="29158"/>
    <lineage>
        <taxon>Eukaryota</taxon>
        <taxon>Metazoa</taxon>
        <taxon>Spiralia</taxon>
        <taxon>Lophotrochozoa</taxon>
        <taxon>Mollusca</taxon>
        <taxon>Bivalvia</taxon>
        <taxon>Autobranchia</taxon>
        <taxon>Pteriomorphia</taxon>
        <taxon>Mytilida</taxon>
        <taxon>Mytiloidea</taxon>
        <taxon>Mytilidae</taxon>
        <taxon>Mytilinae</taxon>
        <taxon>Mytilus</taxon>
    </lineage>
</organism>
<evidence type="ECO:0000259" key="2">
    <source>
        <dbReference type="Pfam" id="PF13358"/>
    </source>
</evidence>
<reference evidence="3" key="1">
    <citation type="submission" date="2018-11" db="EMBL/GenBank/DDBJ databases">
        <authorList>
            <person name="Alioto T."/>
            <person name="Alioto T."/>
        </authorList>
    </citation>
    <scope>NUCLEOTIDE SEQUENCE</scope>
</reference>
<keyword evidence="4" id="KW-1185">Reference proteome</keyword>
<sequence>MHSGDLLISAAVLLSGNNFQKIQLLANILKMPLGSSTTFHKILRAYLIPVVDVFWVQHQAEILMNIKENIHKNKLVRQDWCLNALDKKETFQNVIFTDETSVEIGSDGRLFFHKPNSALQCHPAKRPKPKHSYKDNDSKHTSKSTNKWMEENDIMNNVMETPASSPDLNPIENVWSTFKNYLETVVKPKKKAELIAGIRKFWLNLSATACGKYIDHIHRVIPNVVLDEGAPSGF</sequence>
<feature type="domain" description="Tc1-like transposase DDE" evidence="2">
    <location>
        <begin position="124"/>
        <end position="194"/>
    </location>
</feature>
<accession>A0A8B6DW26</accession>
<dbReference type="PANTHER" id="PTHR23022:SF135">
    <property type="entry name" value="SI:DKEY-77F5.3"/>
    <property type="match status" value="1"/>
</dbReference>
<dbReference type="InterPro" id="IPR036397">
    <property type="entry name" value="RNaseH_sf"/>
</dbReference>
<feature type="region of interest" description="Disordered" evidence="1">
    <location>
        <begin position="121"/>
        <end position="144"/>
    </location>
</feature>
<proteinExistence type="predicted"/>
<dbReference type="Pfam" id="PF13358">
    <property type="entry name" value="DDE_3"/>
    <property type="match status" value="1"/>
</dbReference>
<dbReference type="EMBL" id="UYJE01004089">
    <property type="protein sequence ID" value="VDI24895.1"/>
    <property type="molecule type" value="Genomic_DNA"/>
</dbReference>
<gene>
    <name evidence="3" type="ORF">MGAL_10B084148</name>
</gene>
<evidence type="ECO:0000313" key="4">
    <source>
        <dbReference type="Proteomes" id="UP000596742"/>
    </source>
</evidence>
<dbReference type="Gene3D" id="3.30.420.10">
    <property type="entry name" value="Ribonuclease H-like superfamily/Ribonuclease H"/>
    <property type="match status" value="1"/>
</dbReference>
<dbReference type="GO" id="GO:0003676">
    <property type="term" value="F:nucleic acid binding"/>
    <property type="evidence" value="ECO:0007669"/>
    <property type="project" value="InterPro"/>
</dbReference>
<comment type="caution">
    <text evidence="3">The sequence shown here is derived from an EMBL/GenBank/DDBJ whole genome shotgun (WGS) entry which is preliminary data.</text>
</comment>
<dbReference type="PANTHER" id="PTHR23022">
    <property type="entry name" value="TRANSPOSABLE ELEMENT-RELATED"/>
    <property type="match status" value="1"/>
</dbReference>
<dbReference type="OrthoDB" id="6072806at2759"/>
<evidence type="ECO:0000313" key="3">
    <source>
        <dbReference type="EMBL" id="VDI24895.1"/>
    </source>
</evidence>
<name>A0A8B6DW26_MYTGA</name>